<evidence type="ECO:0000256" key="4">
    <source>
        <dbReference type="ARBA" id="ARBA00035002"/>
    </source>
</evidence>
<dbReference type="SUPFAM" id="SSF46565">
    <property type="entry name" value="Chaperone J-domain"/>
    <property type="match status" value="1"/>
</dbReference>
<evidence type="ECO:0000256" key="2">
    <source>
        <dbReference type="ARBA" id="ARBA00020921"/>
    </source>
</evidence>
<dbReference type="GO" id="GO:0005789">
    <property type="term" value="C:endoplasmic reticulum membrane"/>
    <property type="evidence" value="ECO:0007669"/>
    <property type="project" value="UniProtKB-SubCell"/>
</dbReference>
<dbReference type="PANTHER" id="PTHR44303">
    <property type="entry name" value="DNAJ HOMOLOG SUBFAMILY C MEMBER 16"/>
    <property type="match status" value="1"/>
</dbReference>
<dbReference type="PANTHER" id="PTHR44303:SF2">
    <property type="entry name" value="DNAJ HOMOLOG SUBFAMILY C MEMBER 16"/>
    <property type="match status" value="1"/>
</dbReference>
<dbReference type="PRINTS" id="PR00625">
    <property type="entry name" value="JDOMAIN"/>
</dbReference>
<dbReference type="SUPFAM" id="SSF52833">
    <property type="entry name" value="Thioredoxin-like"/>
    <property type="match status" value="1"/>
</dbReference>
<gene>
    <name evidence="10" type="ORF">BaRGS_00027357</name>
</gene>
<dbReference type="InterPro" id="IPR036249">
    <property type="entry name" value="Thioredoxin-like_sf"/>
</dbReference>
<keyword evidence="7" id="KW-0472">Membrane</keyword>
<dbReference type="Proteomes" id="UP001519460">
    <property type="component" value="Unassembled WGS sequence"/>
</dbReference>
<feature type="chain" id="PRO_5044832165" description="DnaJ homolog subfamily C member 16" evidence="8">
    <location>
        <begin position="23"/>
        <end position="775"/>
    </location>
</feature>
<dbReference type="AlphaFoldDB" id="A0ABD0K258"/>
<sequence>MSSPALFVRVAVLLAVLALAFSEDLYQVLGVSKGASTKEIKAAYKKLAREWHPDKNKDPEATDRFTKINEAYETLSDEKRRRDYDNFGYTTAQEQNKPRHPGGFGGGGGFPFDDFFGPGFGFGGFEFNGFGSRQATSIIDKHLTTLRNFETKLQPESHKKPCFVYAFGNFCFNCMRMEHIIEKFIEELENVGLCVATVHVHRNPDLASHLRIHNIPGLLGVVNGRVTHMKIEYISLQHLRDFVRQLFPKTTLKRLKDTEADTFLNNWRNNLVTAIVFSPRSEPSARFLAPAFFHRDRIAFAYVCTSVDDGLELMKRFNVNKRRETLLMFNEDTSSPLATISMQQLSHSTMEDVITSNRFLSLPRLSSQSVFDELCPKEPKLKRRKLCVALVTNKIEEHDVHREKFRQFAMSISLKLNPDRVRFVYLFEEVQQKVIQALTKGNSTRTTKVLEVAIIWHQDDRRVSYEFLEQGWSLDDDGLAVSRAALQKRLTELLETDHLLPYRAIMPDFYNEHALSLLTRMYYKIYDWGDRIWFFLAGYHPTTYIMTFMAIGMLASMSFIIKKMAEAEEADVRRQMRSARKPPRPPSSTPDNQTIHLYELRDVTFNNLVKEADTGLTIIVLVDEDSKDKLLRKFAEIMQPYSRYSALTFGFMRLEYYIAWYQHLLETSLSNKVTLNSINIRNCIGTVLALNGYRKYYYIYHPRRAQKWICSQSRSVGQAMGFMDSDSDSDTEAHREAENDDVLFVNELLSGLPIWMDRVFDGSVRKVRLDYWPEM</sequence>
<feature type="domain" description="J" evidence="9">
    <location>
        <begin position="24"/>
        <end position="88"/>
    </location>
</feature>
<reference evidence="10 11" key="1">
    <citation type="journal article" date="2023" name="Sci. Data">
        <title>Genome assembly of the Korean intertidal mud-creeper Batillaria attramentaria.</title>
        <authorList>
            <person name="Patra A.K."/>
            <person name="Ho P.T."/>
            <person name="Jun S."/>
            <person name="Lee S.J."/>
            <person name="Kim Y."/>
            <person name="Won Y.J."/>
        </authorList>
    </citation>
    <scope>NUCLEOTIDE SEQUENCE [LARGE SCALE GENOMIC DNA]</scope>
    <source>
        <strain evidence="10">Wonlab-2016</strain>
    </source>
</reference>
<comment type="subcellular location">
    <subcellularLocation>
        <location evidence="1">Endoplasmic reticulum membrane</location>
        <topology evidence="1">Single-pass type IV membrane protein</topology>
    </subcellularLocation>
</comment>
<dbReference type="Pfam" id="PF00085">
    <property type="entry name" value="Thioredoxin"/>
    <property type="match status" value="1"/>
</dbReference>
<evidence type="ECO:0000259" key="9">
    <source>
        <dbReference type="PROSITE" id="PS50076"/>
    </source>
</evidence>
<evidence type="ECO:0000313" key="11">
    <source>
        <dbReference type="Proteomes" id="UP001519460"/>
    </source>
</evidence>
<proteinExistence type="predicted"/>
<dbReference type="SMART" id="SM00271">
    <property type="entry name" value="DnaJ"/>
    <property type="match status" value="1"/>
</dbReference>
<dbReference type="PROSITE" id="PS00636">
    <property type="entry name" value="DNAJ_1"/>
    <property type="match status" value="1"/>
</dbReference>
<organism evidence="10 11">
    <name type="scientific">Batillaria attramentaria</name>
    <dbReference type="NCBI Taxonomy" id="370345"/>
    <lineage>
        <taxon>Eukaryota</taxon>
        <taxon>Metazoa</taxon>
        <taxon>Spiralia</taxon>
        <taxon>Lophotrochozoa</taxon>
        <taxon>Mollusca</taxon>
        <taxon>Gastropoda</taxon>
        <taxon>Caenogastropoda</taxon>
        <taxon>Sorbeoconcha</taxon>
        <taxon>Cerithioidea</taxon>
        <taxon>Batillariidae</taxon>
        <taxon>Batillaria</taxon>
    </lineage>
</organism>
<dbReference type="Gene3D" id="1.10.287.110">
    <property type="entry name" value="DnaJ domain"/>
    <property type="match status" value="1"/>
</dbReference>
<evidence type="ECO:0000256" key="3">
    <source>
        <dbReference type="ARBA" id="ARBA00023006"/>
    </source>
</evidence>
<evidence type="ECO:0000256" key="5">
    <source>
        <dbReference type="ARBA" id="ARBA00035043"/>
    </source>
</evidence>
<evidence type="ECO:0000256" key="1">
    <source>
        <dbReference type="ARBA" id="ARBA00004163"/>
    </source>
</evidence>
<comment type="function">
    <text evidence="4">Plays an important role in regulating the size of autophagosomes during the formation process.</text>
</comment>
<feature type="transmembrane region" description="Helical" evidence="7">
    <location>
        <begin position="532"/>
        <end position="555"/>
    </location>
</feature>
<dbReference type="InterPro" id="IPR001623">
    <property type="entry name" value="DnaJ_domain"/>
</dbReference>
<evidence type="ECO:0000256" key="7">
    <source>
        <dbReference type="SAM" id="Phobius"/>
    </source>
</evidence>
<dbReference type="InterPro" id="IPR036869">
    <property type="entry name" value="J_dom_sf"/>
</dbReference>
<evidence type="ECO:0000256" key="8">
    <source>
        <dbReference type="SAM" id="SignalP"/>
    </source>
</evidence>
<keyword evidence="7" id="KW-1133">Transmembrane helix</keyword>
<feature type="signal peptide" evidence="8">
    <location>
        <begin position="1"/>
        <end position="22"/>
    </location>
</feature>
<accession>A0ABD0K258</accession>
<dbReference type="GO" id="GO:0006914">
    <property type="term" value="P:autophagy"/>
    <property type="evidence" value="ECO:0007669"/>
    <property type="project" value="UniProtKB-KW"/>
</dbReference>
<dbReference type="CDD" id="cd06257">
    <property type="entry name" value="DnaJ"/>
    <property type="match status" value="1"/>
</dbReference>
<keyword evidence="7" id="KW-0812">Transmembrane</keyword>
<evidence type="ECO:0000313" key="10">
    <source>
        <dbReference type="EMBL" id="KAK7481401.1"/>
    </source>
</evidence>
<dbReference type="Pfam" id="PF00226">
    <property type="entry name" value="DnaJ"/>
    <property type="match status" value="1"/>
</dbReference>
<protein>
    <recommendedName>
        <fullName evidence="2">DnaJ homolog subfamily C member 16</fullName>
    </recommendedName>
    <alternativeName>
        <fullName evidence="5">Endoplasmic reticulum DNA J domain-containing protein 8</fullName>
    </alternativeName>
</protein>
<dbReference type="InterPro" id="IPR013766">
    <property type="entry name" value="Thioredoxin_domain"/>
</dbReference>
<keyword evidence="3" id="KW-0072">Autophagy</keyword>
<evidence type="ECO:0000256" key="6">
    <source>
        <dbReference type="SAM" id="MobiDB-lite"/>
    </source>
</evidence>
<keyword evidence="11" id="KW-1185">Reference proteome</keyword>
<dbReference type="InterPro" id="IPR052448">
    <property type="entry name" value="DnaJ_C16_autophagy_reg"/>
</dbReference>
<comment type="caution">
    <text evidence="10">The sequence shown here is derived from an EMBL/GenBank/DDBJ whole genome shotgun (WGS) entry which is preliminary data.</text>
</comment>
<feature type="region of interest" description="Disordered" evidence="6">
    <location>
        <begin position="572"/>
        <end position="592"/>
    </location>
</feature>
<dbReference type="Gene3D" id="3.40.30.10">
    <property type="entry name" value="Glutaredoxin"/>
    <property type="match status" value="1"/>
</dbReference>
<dbReference type="EMBL" id="JACVVK020000263">
    <property type="protein sequence ID" value="KAK7481401.1"/>
    <property type="molecule type" value="Genomic_DNA"/>
</dbReference>
<dbReference type="PROSITE" id="PS50076">
    <property type="entry name" value="DNAJ_2"/>
    <property type="match status" value="1"/>
</dbReference>
<name>A0ABD0K258_9CAEN</name>
<keyword evidence="8" id="KW-0732">Signal</keyword>
<dbReference type="InterPro" id="IPR018253">
    <property type="entry name" value="DnaJ_domain_CS"/>
</dbReference>